<dbReference type="Pfam" id="PF01061">
    <property type="entry name" value="ABC2_membrane"/>
    <property type="match status" value="1"/>
</dbReference>
<dbReference type="PANTHER" id="PTHR43229">
    <property type="entry name" value="NODULATION PROTEIN J"/>
    <property type="match status" value="1"/>
</dbReference>
<evidence type="ECO:0000256" key="5">
    <source>
        <dbReference type="ARBA" id="ARBA00023251"/>
    </source>
</evidence>
<evidence type="ECO:0000256" key="6">
    <source>
        <dbReference type="RuleBase" id="RU361157"/>
    </source>
</evidence>
<dbReference type="InterPro" id="IPR013525">
    <property type="entry name" value="ABC2_TM"/>
</dbReference>
<dbReference type="PRINTS" id="PR00164">
    <property type="entry name" value="ABC2TRNSPORT"/>
</dbReference>
<dbReference type="PANTHER" id="PTHR43229:SF2">
    <property type="entry name" value="NODULATION PROTEIN J"/>
    <property type="match status" value="1"/>
</dbReference>
<name>A0ABW2TY47_9PSEU</name>
<feature type="transmembrane region" description="Helical" evidence="6">
    <location>
        <begin position="34"/>
        <end position="54"/>
    </location>
</feature>
<dbReference type="EMBL" id="JBHTEY010000004">
    <property type="protein sequence ID" value="MFC7617373.1"/>
    <property type="molecule type" value="Genomic_DNA"/>
</dbReference>
<keyword evidence="6" id="KW-1003">Cell membrane</keyword>
<feature type="transmembrane region" description="Helical" evidence="6">
    <location>
        <begin position="119"/>
        <end position="139"/>
    </location>
</feature>
<keyword evidence="2 6" id="KW-0812">Transmembrane</keyword>
<dbReference type="InterPro" id="IPR051784">
    <property type="entry name" value="Nod_factor_ABC_transporter"/>
</dbReference>
<keyword evidence="4 6" id="KW-0472">Membrane</keyword>
<evidence type="ECO:0000256" key="2">
    <source>
        <dbReference type="ARBA" id="ARBA00022692"/>
    </source>
</evidence>
<dbReference type="InterPro" id="IPR047817">
    <property type="entry name" value="ABC2_TM_bact-type"/>
</dbReference>
<feature type="domain" description="ABC transmembrane type-2" evidence="7">
    <location>
        <begin position="32"/>
        <end position="266"/>
    </location>
</feature>
<feature type="transmembrane region" description="Helical" evidence="6">
    <location>
        <begin position="66"/>
        <end position="88"/>
    </location>
</feature>
<accession>A0ABW2TY47</accession>
<feature type="transmembrane region" description="Helical" evidence="6">
    <location>
        <begin position="176"/>
        <end position="196"/>
    </location>
</feature>
<keyword evidence="6" id="KW-0813">Transport</keyword>
<feature type="transmembrane region" description="Helical" evidence="6">
    <location>
        <begin position="145"/>
        <end position="169"/>
    </location>
</feature>
<dbReference type="PROSITE" id="PS51012">
    <property type="entry name" value="ABC_TM2"/>
    <property type="match status" value="1"/>
</dbReference>
<dbReference type="PIRSF" id="PIRSF006648">
    <property type="entry name" value="DrrB"/>
    <property type="match status" value="1"/>
</dbReference>
<keyword evidence="5" id="KW-0046">Antibiotic resistance</keyword>
<comment type="caution">
    <text evidence="8">The sequence shown here is derived from an EMBL/GenBank/DDBJ whole genome shotgun (WGS) entry which is preliminary data.</text>
</comment>
<organism evidence="8 9">
    <name type="scientific">Actinokineospora soli</name>
    <dbReference type="NCBI Taxonomy" id="1048753"/>
    <lineage>
        <taxon>Bacteria</taxon>
        <taxon>Bacillati</taxon>
        <taxon>Actinomycetota</taxon>
        <taxon>Actinomycetes</taxon>
        <taxon>Pseudonocardiales</taxon>
        <taxon>Pseudonocardiaceae</taxon>
        <taxon>Actinokineospora</taxon>
    </lineage>
</organism>
<evidence type="ECO:0000259" key="7">
    <source>
        <dbReference type="PROSITE" id="PS51012"/>
    </source>
</evidence>
<gene>
    <name evidence="8" type="ORF">ACFQV2_32095</name>
</gene>
<proteinExistence type="inferred from homology"/>
<evidence type="ECO:0000256" key="4">
    <source>
        <dbReference type="ARBA" id="ARBA00023136"/>
    </source>
</evidence>
<evidence type="ECO:0000313" key="8">
    <source>
        <dbReference type="EMBL" id="MFC7617373.1"/>
    </source>
</evidence>
<evidence type="ECO:0000256" key="1">
    <source>
        <dbReference type="ARBA" id="ARBA00004141"/>
    </source>
</evidence>
<feature type="transmembrane region" description="Helical" evidence="6">
    <location>
        <begin position="241"/>
        <end position="260"/>
    </location>
</feature>
<dbReference type="Proteomes" id="UP001596512">
    <property type="component" value="Unassembled WGS sequence"/>
</dbReference>
<keyword evidence="3 6" id="KW-1133">Transmembrane helix</keyword>
<comment type="similarity">
    <text evidence="6">Belongs to the ABC-2 integral membrane protein family.</text>
</comment>
<comment type="subcellular location">
    <subcellularLocation>
        <location evidence="6">Cell membrane</location>
        <topology evidence="6">Multi-pass membrane protein</topology>
    </subcellularLocation>
    <subcellularLocation>
        <location evidence="1">Membrane</location>
        <topology evidence="1">Multi-pass membrane protein</topology>
    </subcellularLocation>
</comment>
<sequence>MTTRAELGIVTVIEDWRALVWRHLLHLRRMPDKLISATVLPMVFVVLFGVLFGSAISIPNGDYREFIMAGIFTQVMITAVPNTAIGMLEDLGNGLVDRFRSLPMSPSAVLVGRTVGDTALRAVTCVAMTAVGLLIGWNIGGGVGAALAGFGILLLFGFTMAWVGALLGMKVRSPEAAASMPSVLLMPLMFLSSAYIPLGGLPGWLRAIAEWNPISAVAGALRELWGNPVAAGDSFAARNPVPMALAWLALILLLVVPAAVRNYRTAAAAK</sequence>
<evidence type="ECO:0000313" key="9">
    <source>
        <dbReference type="Proteomes" id="UP001596512"/>
    </source>
</evidence>
<protein>
    <recommendedName>
        <fullName evidence="6">Transport permease protein</fullName>
    </recommendedName>
</protein>
<reference evidence="9" key="1">
    <citation type="journal article" date="2019" name="Int. J. Syst. Evol. Microbiol.">
        <title>The Global Catalogue of Microorganisms (GCM) 10K type strain sequencing project: providing services to taxonomists for standard genome sequencing and annotation.</title>
        <authorList>
            <consortium name="The Broad Institute Genomics Platform"/>
            <consortium name="The Broad Institute Genome Sequencing Center for Infectious Disease"/>
            <person name="Wu L."/>
            <person name="Ma J."/>
        </authorList>
    </citation>
    <scope>NUCLEOTIDE SEQUENCE [LARGE SCALE GENOMIC DNA]</scope>
    <source>
        <strain evidence="9">JCM 17695</strain>
    </source>
</reference>
<keyword evidence="9" id="KW-1185">Reference proteome</keyword>
<dbReference type="InterPro" id="IPR000412">
    <property type="entry name" value="ABC_2_transport"/>
</dbReference>
<evidence type="ECO:0000256" key="3">
    <source>
        <dbReference type="ARBA" id="ARBA00022989"/>
    </source>
</evidence>